<dbReference type="AlphaFoldDB" id="A0A644XAS8"/>
<organism evidence="1">
    <name type="scientific">bioreactor metagenome</name>
    <dbReference type="NCBI Taxonomy" id="1076179"/>
    <lineage>
        <taxon>unclassified sequences</taxon>
        <taxon>metagenomes</taxon>
        <taxon>ecological metagenomes</taxon>
    </lineage>
</organism>
<sequence length="671" mass="76505">MSRFDNPFHDLWVTENLDASAFVRMFSDVLIHDAEALFSTGNIVLKGRQGSGKSMLLTLLESATRIAYAKSNVNYPVPSKQCCFISAGIHLTQQSASLIASRANEYVPARRAQIVASNFADYFNALLCRDLLENILLINSAQNDSLEVLSEVKISLSKNELHGFFDNLTKKQAWRGVLRHPCASLEDCIGELNERVRMHRLHANGMVEELPNWLLESRYDAGIPVAELASALRESGIIPSHVLVLLRVDQHEELYELERHSGLGSVFRQVLNSALARRDSRVAYRIGTRHYAWDSDLSSWGSGAPLEQERDYSVIDLDFILRREEHSRGWKFPVLAHDVLSRRLTAAGLSFDGDPLRELFGRPLSAKQKAKKYVGDTQPSIKSDSTWAIEWLNYLEELWRVGDPLDARFGEAWLRQRAQVGAKVAQHGSLAQGLPWRRSKWWAKERNEIALLQLAGERQQALIWSGDRQVIDLAGNNILAFMTICKTIWATWQRRNADDAKKDSLRIPNFSIDDQIVGINEASHIWFKKLHVGLEADRRNKFISALGSWFRSRMLSDRRLAYPGHNGFSLEASVLMLDNDLIQLIKLCRDHGDLIEVLHTTKNKSQERRLKWYLHPLLCPYFRIPHVRTKEPIYSSLNELEKISEHDFKAEGVNIEILEQESSQLGLPGFE</sequence>
<dbReference type="Pfam" id="PF24389">
    <property type="entry name" value="ORC-CDC6-like"/>
    <property type="match status" value="1"/>
</dbReference>
<reference evidence="1" key="1">
    <citation type="submission" date="2019-08" db="EMBL/GenBank/DDBJ databases">
        <authorList>
            <person name="Kucharzyk K."/>
            <person name="Murdoch R.W."/>
            <person name="Higgins S."/>
            <person name="Loffler F."/>
        </authorList>
    </citation>
    <scope>NUCLEOTIDE SEQUENCE</scope>
</reference>
<dbReference type="InterPro" id="IPR056955">
    <property type="entry name" value="ORC-CDC6-like"/>
</dbReference>
<gene>
    <name evidence="1" type="ORF">SDC9_59205</name>
</gene>
<comment type="caution">
    <text evidence="1">The sequence shown here is derived from an EMBL/GenBank/DDBJ whole genome shotgun (WGS) entry which is preliminary data.</text>
</comment>
<accession>A0A644XAS8</accession>
<evidence type="ECO:0000313" key="1">
    <source>
        <dbReference type="EMBL" id="MPM12851.1"/>
    </source>
</evidence>
<proteinExistence type="predicted"/>
<protein>
    <submittedName>
        <fullName evidence="1">Uncharacterized protein</fullName>
    </submittedName>
</protein>
<dbReference type="EMBL" id="VSSQ01002031">
    <property type="protein sequence ID" value="MPM12851.1"/>
    <property type="molecule type" value="Genomic_DNA"/>
</dbReference>
<name>A0A644XAS8_9ZZZZ</name>